<keyword evidence="2" id="KW-1185">Reference proteome</keyword>
<dbReference type="Gene3D" id="3.80.30.30">
    <property type="match status" value="1"/>
</dbReference>
<dbReference type="GO" id="GO:1904047">
    <property type="term" value="F:S-adenosyl-L-methionine binding"/>
    <property type="evidence" value="ECO:0007669"/>
    <property type="project" value="TreeGrafter"/>
</dbReference>
<dbReference type="AlphaFoldDB" id="A0AAV4ZKI0"/>
<dbReference type="Pfam" id="PF20903">
    <property type="entry name" value="SPL"/>
    <property type="match status" value="1"/>
</dbReference>
<reference evidence="1" key="2">
    <citation type="submission" date="2021-08" db="EMBL/GenBank/DDBJ databases">
        <authorList>
            <person name="Tani A."/>
            <person name="Ola A."/>
            <person name="Ogura Y."/>
            <person name="Katsura K."/>
            <person name="Hayashi T."/>
        </authorList>
    </citation>
    <scope>NUCLEOTIDE SEQUENCE</scope>
    <source>
        <strain evidence="1">DSM 16372</strain>
    </source>
</reference>
<organism evidence="1 2">
    <name type="scientific">Methylobacterium hispanicum</name>
    <dbReference type="NCBI Taxonomy" id="270350"/>
    <lineage>
        <taxon>Bacteria</taxon>
        <taxon>Pseudomonadati</taxon>
        <taxon>Pseudomonadota</taxon>
        <taxon>Alphaproteobacteria</taxon>
        <taxon>Hyphomicrobiales</taxon>
        <taxon>Methylobacteriaceae</taxon>
        <taxon>Methylobacterium</taxon>
    </lineage>
</organism>
<dbReference type="PANTHER" id="PTHR37822:SF2">
    <property type="entry name" value="SPORE PHOTOPRODUCT LYASE"/>
    <property type="match status" value="1"/>
</dbReference>
<gene>
    <name evidence="1" type="primary">splG</name>
    <name evidence="1" type="ORF">BHAOGJBA_2436</name>
</gene>
<evidence type="ECO:0000313" key="2">
    <source>
        <dbReference type="Proteomes" id="UP001055247"/>
    </source>
</evidence>
<reference evidence="1" key="1">
    <citation type="journal article" date="2016" name="Front. Microbiol.">
        <title>Genome Sequence of the Piezophilic, Mesophilic Sulfate-Reducing Bacterium Desulfovibrio indicus J2T.</title>
        <authorList>
            <person name="Cao J."/>
            <person name="Maignien L."/>
            <person name="Shao Z."/>
            <person name="Alain K."/>
            <person name="Jebbar M."/>
        </authorList>
    </citation>
    <scope>NUCLEOTIDE SEQUENCE</scope>
    <source>
        <strain evidence="1">DSM 16372</strain>
    </source>
</reference>
<dbReference type="RefSeq" id="WP_066926920.1">
    <property type="nucleotide sequence ID" value="NZ_BPQO01000008.1"/>
</dbReference>
<comment type="caution">
    <text evidence="1">The sequence shown here is derived from an EMBL/GenBank/DDBJ whole genome shotgun (WGS) entry which is preliminary data.</text>
</comment>
<dbReference type="CDD" id="cd01335">
    <property type="entry name" value="Radical_SAM"/>
    <property type="match status" value="1"/>
</dbReference>
<dbReference type="GO" id="GO:0003913">
    <property type="term" value="F:DNA photolyase activity"/>
    <property type="evidence" value="ECO:0007669"/>
    <property type="project" value="TreeGrafter"/>
</dbReference>
<dbReference type="Gene3D" id="3.40.50.12110">
    <property type="match status" value="1"/>
</dbReference>
<protein>
    <submittedName>
        <fullName evidence="1">Spore photoproduct lyase</fullName>
    </submittedName>
</protein>
<dbReference type="Proteomes" id="UP001055247">
    <property type="component" value="Unassembled WGS sequence"/>
</dbReference>
<dbReference type="PANTHER" id="PTHR37822">
    <property type="entry name" value="SPORE PHOTOPRODUCT LYASE-RELATED"/>
    <property type="match status" value="1"/>
</dbReference>
<dbReference type="EMBL" id="BPQO01000008">
    <property type="protein sequence ID" value="GJD88912.1"/>
    <property type="molecule type" value="Genomic_DNA"/>
</dbReference>
<evidence type="ECO:0000313" key="1">
    <source>
        <dbReference type="EMBL" id="GJD88912.1"/>
    </source>
</evidence>
<dbReference type="GO" id="GO:0042601">
    <property type="term" value="C:endospore-forming forespore"/>
    <property type="evidence" value="ECO:0007669"/>
    <property type="project" value="TreeGrafter"/>
</dbReference>
<name>A0AAV4ZKI0_9HYPH</name>
<accession>A0AAV4ZKI0</accession>
<proteinExistence type="predicted"/>
<keyword evidence="1" id="KW-0456">Lyase</keyword>
<sequence>MEPALAEPPSRTARADRPDRLWRPRRVLVTPAALEHAHGRAMLARAEALGLPVERLAANRLNGLRHTDPRRAYAEAKATLALVVAPPTKLRLQPIPPSADWRFDLAEGCPAHCQYCYLAGSLSGPPVTRAYANLDRILENLDGYAGRGAVTSASDARVHEGTTFEASCYTDPLGIEHLTGSLSAAIRHFGAWNAPVQLRFTTKFAAVEPLLDLPHGRRTRIRFSVNARGAARYEGGTASLDARLRAMRSVALAGYPVGLTIAPILPIPDWQAAYADLIRDAADALAGVPDLDLTAELITHRFTPGSKEVLQSWYPGSDLPLDEAKRTRKFTKFGSVKYVLPKDLMAEMRAGLHAALARELPTARVLYWT</sequence>
<dbReference type="InterPro" id="IPR049539">
    <property type="entry name" value="SPL"/>
</dbReference>
<dbReference type="GO" id="GO:0051539">
    <property type="term" value="F:4 iron, 4 sulfur cluster binding"/>
    <property type="evidence" value="ECO:0007669"/>
    <property type="project" value="TreeGrafter"/>
</dbReference>